<dbReference type="Proteomes" id="UP001220324">
    <property type="component" value="Unassembled WGS sequence"/>
</dbReference>
<gene>
    <name evidence="1" type="ORF">N7494_001726</name>
</gene>
<comment type="caution">
    <text evidence="1">The sequence shown here is derived from an EMBL/GenBank/DDBJ whole genome shotgun (WGS) entry which is preliminary data.</text>
</comment>
<dbReference type="EMBL" id="JAQIZZ010000002">
    <property type="protein sequence ID" value="KAJ5552348.1"/>
    <property type="molecule type" value="Genomic_DNA"/>
</dbReference>
<organism evidence="1 2">
    <name type="scientific">Penicillium frequentans</name>
    <dbReference type="NCBI Taxonomy" id="3151616"/>
    <lineage>
        <taxon>Eukaryota</taxon>
        <taxon>Fungi</taxon>
        <taxon>Dikarya</taxon>
        <taxon>Ascomycota</taxon>
        <taxon>Pezizomycotina</taxon>
        <taxon>Eurotiomycetes</taxon>
        <taxon>Eurotiomycetidae</taxon>
        <taxon>Eurotiales</taxon>
        <taxon>Aspergillaceae</taxon>
        <taxon>Penicillium</taxon>
    </lineage>
</organism>
<proteinExistence type="predicted"/>
<evidence type="ECO:0000313" key="2">
    <source>
        <dbReference type="Proteomes" id="UP001220324"/>
    </source>
</evidence>
<name>A0AAD6D2B2_9EURO</name>
<protein>
    <submittedName>
        <fullName evidence="1">Uncharacterized protein</fullName>
    </submittedName>
</protein>
<accession>A0AAD6D2B2</accession>
<evidence type="ECO:0000313" key="1">
    <source>
        <dbReference type="EMBL" id="KAJ5552348.1"/>
    </source>
</evidence>
<sequence>MPPKQAKVDPRASTLLFKKHKITILLSLQPHEPLTAVKEKLLQALKSREVREIKGEPIPEDPALIELGIPVDRSELEKGWTRLIKAEPTITEGVAKGTGNTGGTVLSAGLENGHVVAFRFRRADEVEKDDGDWDVIIPSFDDEEEEI</sequence>
<keyword evidence="2" id="KW-1185">Reference proteome</keyword>
<dbReference type="AlphaFoldDB" id="A0AAD6D2B2"/>
<reference evidence="1 2" key="1">
    <citation type="journal article" date="2023" name="IMA Fungus">
        <title>Comparative genomic study of the Penicillium genus elucidates a diverse pangenome and 15 lateral gene transfer events.</title>
        <authorList>
            <person name="Petersen C."/>
            <person name="Sorensen T."/>
            <person name="Nielsen M.R."/>
            <person name="Sondergaard T.E."/>
            <person name="Sorensen J.L."/>
            <person name="Fitzpatrick D.A."/>
            <person name="Frisvad J.C."/>
            <person name="Nielsen K.L."/>
        </authorList>
    </citation>
    <scope>NUCLEOTIDE SEQUENCE [LARGE SCALE GENOMIC DNA]</scope>
    <source>
        <strain evidence="1 2">IBT 35679</strain>
    </source>
</reference>